<evidence type="ECO:0000313" key="4">
    <source>
        <dbReference type="Proteomes" id="UP000269019"/>
    </source>
</evidence>
<feature type="compositionally biased region" description="Basic and acidic residues" evidence="1">
    <location>
        <begin position="655"/>
        <end position="665"/>
    </location>
</feature>
<keyword evidence="4" id="KW-1185">Reference proteome</keyword>
<protein>
    <recommendedName>
        <fullName evidence="5">Thrombospondin type 3 repeat protein</fullName>
    </recommendedName>
</protein>
<feature type="compositionally biased region" description="Basic and acidic residues" evidence="1">
    <location>
        <begin position="1222"/>
        <end position="1247"/>
    </location>
</feature>
<feature type="compositionally biased region" description="Basic and acidic residues" evidence="1">
    <location>
        <begin position="1323"/>
        <end position="1342"/>
    </location>
</feature>
<feature type="compositionally biased region" description="Acidic residues" evidence="1">
    <location>
        <begin position="700"/>
        <end position="719"/>
    </location>
</feature>
<name>A0A3G6J8M4_9CORY</name>
<feature type="compositionally biased region" description="Acidic residues" evidence="1">
    <location>
        <begin position="922"/>
        <end position="941"/>
    </location>
</feature>
<evidence type="ECO:0000256" key="1">
    <source>
        <dbReference type="SAM" id="MobiDB-lite"/>
    </source>
</evidence>
<feature type="compositionally biased region" description="Basic and acidic residues" evidence="1">
    <location>
        <begin position="1199"/>
        <end position="1208"/>
    </location>
</feature>
<reference evidence="3 4" key="1">
    <citation type="submission" date="2018-11" db="EMBL/GenBank/DDBJ databases">
        <authorList>
            <person name="Kleinhagauer T."/>
            <person name="Glaeser S.P."/>
            <person name="Spergser J."/>
            <person name="Ruckert C."/>
            <person name="Kaempfer P."/>
            <person name="Busse H.-J."/>
        </authorList>
    </citation>
    <scope>NUCLEOTIDE SEQUENCE [LARGE SCALE GENOMIC DNA]</scope>
    <source>
        <strain evidence="3 4">200CH</strain>
    </source>
</reference>
<dbReference type="OrthoDB" id="3263634at2"/>
<dbReference type="EMBL" id="CP033896">
    <property type="protein sequence ID" value="AZA14259.1"/>
    <property type="molecule type" value="Genomic_DNA"/>
</dbReference>
<proteinExistence type="predicted"/>
<feature type="compositionally biased region" description="Basic and acidic residues" evidence="1">
    <location>
        <begin position="1110"/>
        <end position="1123"/>
    </location>
</feature>
<keyword evidence="2" id="KW-0732">Signal</keyword>
<evidence type="ECO:0000313" key="3">
    <source>
        <dbReference type="EMBL" id="AZA14259.1"/>
    </source>
</evidence>
<feature type="compositionally biased region" description="Basic and acidic residues" evidence="1">
    <location>
        <begin position="751"/>
        <end position="776"/>
    </location>
</feature>
<dbReference type="InterPro" id="IPR028974">
    <property type="entry name" value="TSP_type-3_rpt"/>
</dbReference>
<feature type="compositionally biased region" description="Gly residues" evidence="1">
    <location>
        <begin position="616"/>
        <end position="625"/>
    </location>
</feature>
<feature type="compositionally biased region" description="Gly residues" evidence="1">
    <location>
        <begin position="1097"/>
        <end position="1107"/>
    </location>
</feature>
<evidence type="ECO:0008006" key="5">
    <source>
        <dbReference type="Google" id="ProtNLM"/>
    </source>
</evidence>
<feature type="compositionally biased region" description="Basic and acidic residues" evidence="1">
    <location>
        <begin position="862"/>
        <end position="887"/>
    </location>
</feature>
<gene>
    <name evidence="3" type="ORF">CCHOA_09380</name>
</gene>
<feature type="compositionally biased region" description="Basic and acidic residues" evidence="1">
    <location>
        <begin position="1153"/>
        <end position="1163"/>
    </location>
</feature>
<accession>A0A3G6J8M4</accession>
<dbReference type="RefSeq" id="WP_123929382.1">
    <property type="nucleotide sequence ID" value="NZ_CP033896.1"/>
</dbReference>
<feature type="compositionally biased region" description="Low complexity" evidence="1">
    <location>
        <begin position="1064"/>
        <end position="1079"/>
    </location>
</feature>
<feature type="compositionally biased region" description="Acidic residues" evidence="1">
    <location>
        <begin position="811"/>
        <end position="834"/>
    </location>
</feature>
<feature type="signal peptide" evidence="2">
    <location>
        <begin position="1"/>
        <end position="35"/>
    </location>
</feature>
<feature type="compositionally biased region" description="Acidic residues" evidence="1">
    <location>
        <begin position="997"/>
        <end position="1014"/>
    </location>
</feature>
<feature type="compositionally biased region" description="Acidic residues" evidence="1">
    <location>
        <begin position="1130"/>
        <end position="1143"/>
    </location>
</feature>
<feature type="chain" id="PRO_5018234023" description="Thrombospondin type 3 repeat protein" evidence="2">
    <location>
        <begin position="36"/>
        <end position="1439"/>
    </location>
</feature>
<feature type="region of interest" description="Disordered" evidence="1">
    <location>
        <begin position="606"/>
        <end position="1353"/>
    </location>
</feature>
<dbReference type="Proteomes" id="UP000269019">
    <property type="component" value="Chromosome"/>
</dbReference>
<evidence type="ECO:0000256" key="2">
    <source>
        <dbReference type="SAM" id="SignalP"/>
    </source>
</evidence>
<feature type="region of interest" description="Disordered" evidence="1">
    <location>
        <begin position="540"/>
        <end position="562"/>
    </location>
</feature>
<dbReference type="GO" id="GO:0005509">
    <property type="term" value="F:calcium ion binding"/>
    <property type="evidence" value="ECO:0007669"/>
    <property type="project" value="InterPro"/>
</dbReference>
<dbReference type="KEGG" id="ccho:CCHOA_09380"/>
<dbReference type="Gene3D" id="4.10.1080.10">
    <property type="entry name" value="TSP type-3 repeat"/>
    <property type="match status" value="1"/>
</dbReference>
<feature type="compositionally biased region" description="Basic and acidic residues" evidence="1">
    <location>
        <begin position="1257"/>
        <end position="1294"/>
    </location>
</feature>
<sequence length="1439" mass="151438" precursor="true">MSKSHKKVGLFSSRSRTRMIAAVCSVALAMPVVHAVDTPFTAAPVASAEALNNSAWPFPKGYDTWSAGKEGIIVQTGVEYAGTVTPTAFKLNLLYRASLSPRQEWIYLKFDPALAKHITGISVMAQDKGQASPTVRYTRYAEKVVPGMKGHINLVTGAQKGDEDPYAQGDGTVWRVLNDAKSALIPATGADVFERKALSGNWGVFTDVPVENYNLVGETIVQLDKPIEEIIKEEGSSFNAYARWQNNYDDWFLRRKKAVLAESPSSGTVVDLTTAELPSDDSRSWTDWLKANTTLNLKQSEGNQVATGAKQQAAADAGTTVVRAMQLQPHAGYSYNTISVGFTQKAKPYRLKLHIDPEILKHVTAENITVWQAMAYIDAENHGPFEAPVLVPVSKFDKNGDVWISPDNPDNHQNWVQANANQYINPVASAPFNSATIADIPVDEASADPDTMARALNKAPVQMSFYYTEGDRQVALPLGTSSADWGSIERASTEVPEFNGKINTNVEILGADGKSVAGKNLKDGAPVTYKATSKVTEGNVSRPSITINEDPDAPFTDNATPNITQNGNSLIPGVDFEYTVENGKAVINFVRNFKDGDTIITTIPGRVNKDAKNDGGDGTVGGDGYKPGTTDPDGNGPKEPTENENGTEAGGSVETGDHNDDKTGGDDDFDGDGILNKNDPDADNDGVNNDDEKAAGLDPFDNDSDNDGISDGDEDEDNDGVSNAKESEVPSGSVTDVDGDGLADTGITDKNGNKEADLIDDEYPHKGDHNDDKTGGDDDFDGDGILNKNDPDADDDGVNNDDEKAAGLDPFDTDTDDNGTPDGNEDADGDEVTNAEESVIPQRPVTDKDGDGLADPGITDKNGNKEADLIDDEYPQKGDHNDDKTGGDDDFDGDGILNKNDPDADNDGVNNDDEKAAGLDPFDNDSDNDGISDGDEDEDNDGVSNAKESEVPSGSVTDVDGDGLADTGITDKNGNKEADLVDDEYPGTSGGNTGDGTDTDGDGQPDATDPDADNDGVSNTDEIKAGLDPLNPDSNNNGILDGDEDEDNDGVSNAKESEVPSGSVTDVDGDGIADTGITDKNNNGKADLNDPDYPGSGSTGGNNGNGGSEIDPKSPEGDRDHDGIPNAQDPDADNDGVSNDDEIAAGLDPLEPDTDKDGIRDGSEDSDGDGYNNAYESEVPSGKVADNNGDGLGDTGITDENKNNKADLIDPEFPGKKPGGNGEDHRPDKTGGDDDFDGDGKLNKNDPDADNDGVNNDDEKAIGSDPYDKDSDNNGINDGKEDFDQDGKSNREESNVPSTATDTDGDGLANPGITDGYTNAENGKADLDDTEAKENTKPKPGEEDQNGAGRGLSSGVVNIDTISSGSSGAGIIPILLALGALSAVIGFAANHQTGFGGAIILGGGIDEPLRDQLVAQGWPRNMADFIASAAWNMGYRTQR</sequence>
<organism evidence="3 4">
    <name type="scientific">Corynebacterium choanae</name>
    <dbReference type="NCBI Taxonomy" id="1862358"/>
    <lineage>
        <taxon>Bacteria</taxon>
        <taxon>Bacillati</taxon>
        <taxon>Actinomycetota</taxon>
        <taxon>Actinomycetes</taxon>
        <taxon>Mycobacteriales</taxon>
        <taxon>Corynebacteriaceae</taxon>
        <taxon>Corynebacterium</taxon>
    </lineage>
</organism>